<keyword evidence="2" id="KW-0472">Membrane</keyword>
<evidence type="ECO:0000256" key="2">
    <source>
        <dbReference type="SAM" id="Phobius"/>
    </source>
</evidence>
<reference evidence="3" key="1">
    <citation type="submission" date="2013-07" db="EMBL/GenBank/DDBJ databases">
        <title>The genome of Eucalyptus grandis.</title>
        <authorList>
            <person name="Schmutz J."/>
            <person name="Hayes R."/>
            <person name="Myburg A."/>
            <person name="Tuskan G."/>
            <person name="Grattapaglia D."/>
            <person name="Rokhsar D.S."/>
        </authorList>
    </citation>
    <scope>NUCLEOTIDE SEQUENCE</scope>
    <source>
        <tissue evidence="3">Leaf extractions</tissue>
    </source>
</reference>
<evidence type="ECO:0000256" key="1">
    <source>
        <dbReference type="SAM" id="MobiDB-lite"/>
    </source>
</evidence>
<evidence type="ECO:0000313" key="3">
    <source>
        <dbReference type="EMBL" id="KCW46657.1"/>
    </source>
</evidence>
<feature type="transmembrane region" description="Helical" evidence="2">
    <location>
        <begin position="65"/>
        <end position="82"/>
    </location>
</feature>
<protein>
    <submittedName>
        <fullName evidence="3">Uncharacterized protein</fullName>
    </submittedName>
</protein>
<feature type="compositionally biased region" description="Basic and acidic residues" evidence="1">
    <location>
        <begin position="36"/>
        <end position="50"/>
    </location>
</feature>
<gene>
    <name evidence="3" type="ORF">EUGRSUZ_K00465</name>
</gene>
<dbReference type="Gramene" id="KCW46657">
    <property type="protein sequence ID" value="KCW46657"/>
    <property type="gene ID" value="EUGRSUZ_K00465"/>
</dbReference>
<feature type="region of interest" description="Disordered" evidence="1">
    <location>
        <begin position="1"/>
        <end position="60"/>
    </location>
</feature>
<keyword evidence="2" id="KW-1133">Transmembrane helix</keyword>
<feature type="compositionally biased region" description="Basic and acidic residues" evidence="1">
    <location>
        <begin position="1"/>
        <end position="10"/>
    </location>
</feature>
<proteinExistence type="predicted"/>
<accession>A0A058ZXY0</accession>
<name>A0A058ZXY0_EUCGR</name>
<sequence length="96" mass="10523">MASTEARSERGSSGGAGAAGMRLRAKGESGETAVAETRRKPREQLGDQRCRGWSRGKGKPRRRRTVAFFLFSLFYFLPLSPVHSHVSLSEAPCSHC</sequence>
<dbReference type="AlphaFoldDB" id="A0A058ZXY0"/>
<keyword evidence="2" id="KW-0812">Transmembrane</keyword>
<dbReference type="EMBL" id="KK198763">
    <property type="protein sequence ID" value="KCW46657.1"/>
    <property type="molecule type" value="Genomic_DNA"/>
</dbReference>
<dbReference type="InParanoid" id="A0A058ZXY0"/>
<organism evidence="3">
    <name type="scientific">Eucalyptus grandis</name>
    <name type="common">Flooded gum</name>
    <dbReference type="NCBI Taxonomy" id="71139"/>
    <lineage>
        <taxon>Eukaryota</taxon>
        <taxon>Viridiplantae</taxon>
        <taxon>Streptophyta</taxon>
        <taxon>Embryophyta</taxon>
        <taxon>Tracheophyta</taxon>
        <taxon>Spermatophyta</taxon>
        <taxon>Magnoliopsida</taxon>
        <taxon>eudicotyledons</taxon>
        <taxon>Gunneridae</taxon>
        <taxon>Pentapetalae</taxon>
        <taxon>rosids</taxon>
        <taxon>malvids</taxon>
        <taxon>Myrtales</taxon>
        <taxon>Myrtaceae</taxon>
        <taxon>Myrtoideae</taxon>
        <taxon>Eucalypteae</taxon>
        <taxon>Eucalyptus</taxon>
    </lineage>
</organism>